<protein>
    <submittedName>
        <fullName evidence="5">Aminopeptidase P family protein</fullName>
    </submittedName>
</protein>
<feature type="domain" description="Peptidase M24" evidence="4">
    <location>
        <begin position="155"/>
        <end position="381"/>
    </location>
</feature>
<dbReference type="InterPro" id="IPR001131">
    <property type="entry name" value="Peptidase_M24B_aminopep-P_CS"/>
</dbReference>
<sequence>MSDIADRLAATPAKMKIMTPIRPALLLGPAQPDDPDFRYATGMAIETAVYLRPENGADLLVVPRLELERARQEASAAAILERGELGWTEQRDAFASWTDTALRLLGREGVTSVRVSPRLAAACYEGLHAAGIELSIDVELFQRERRHKSQAEAVAIRTAQRAAEAACTEVIRHLARASSGAGGVLELSGRPLTSERLMAVAQAALNERGHGTPEMIVAGAPQCAVPHDRGSGPIQSGGPVIIDIFPRGLAGGYHGDLTRTVVPGEIAPAVQRMHEACVEALRGALVGLRSGVNGRDLHREACRLLVDRGYGTTTPDFEGRQDGPVLTHSLGHGVGLEVHEEPQLRNLDYELATGDVVTVEPGLYQLGLGGVRVEDTGLVTEAGFDNFTNLPYSLRPEHYL</sequence>
<dbReference type="PANTHER" id="PTHR46112">
    <property type="entry name" value="AMINOPEPTIDASE"/>
    <property type="match status" value="1"/>
</dbReference>
<reference evidence="5 6" key="1">
    <citation type="submission" date="2020-10" db="EMBL/GenBank/DDBJ databases">
        <title>Ca. Dormibacterota MAGs.</title>
        <authorList>
            <person name="Montgomery K."/>
        </authorList>
    </citation>
    <scope>NUCLEOTIDE SEQUENCE [LARGE SCALE GENOMIC DNA]</scope>
    <source>
        <strain evidence="5">SC8811_S16_3</strain>
    </source>
</reference>
<dbReference type="Proteomes" id="UP000620075">
    <property type="component" value="Unassembled WGS sequence"/>
</dbReference>
<dbReference type="PROSITE" id="PS00491">
    <property type="entry name" value="PROLINE_PEPTIDASE"/>
    <property type="match status" value="1"/>
</dbReference>
<proteinExistence type="inferred from homology"/>
<keyword evidence="5" id="KW-0645">Protease</keyword>
<evidence type="ECO:0000259" key="4">
    <source>
        <dbReference type="Pfam" id="PF00557"/>
    </source>
</evidence>
<evidence type="ECO:0000313" key="5">
    <source>
        <dbReference type="EMBL" id="MBJ7602686.1"/>
    </source>
</evidence>
<keyword evidence="1 3" id="KW-0479">Metal-binding</keyword>
<comment type="similarity">
    <text evidence="3">Belongs to the peptidase M24B family.</text>
</comment>
<dbReference type="InterPro" id="IPR050659">
    <property type="entry name" value="Peptidase_M24B"/>
</dbReference>
<dbReference type="Gene3D" id="3.90.230.10">
    <property type="entry name" value="Creatinase/methionine aminopeptidase superfamily"/>
    <property type="match status" value="1"/>
</dbReference>
<dbReference type="GO" id="GO:0004177">
    <property type="term" value="F:aminopeptidase activity"/>
    <property type="evidence" value="ECO:0007669"/>
    <property type="project" value="UniProtKB-KW"/>
</dbReference>
<dbReference type="Pfam" id="PF00557">
    <property type="entry name" value="Peptidase_M24"/>
    <property type="match status" value="1"/>
</dbReference>
<accession>A0A934KFV9</accession>
<name>A0A934KFV9_9BACT</name>
<keyword evidence="2" id="KW-0378">Hydrolase</keyword>
<dbReference type="InterPro" id="IPR036005">
    <property type="entry name" value="Creatinase/aminopeptidase-like"/>
</dbReference>
<dbReference type="EMBL" id="JAEKNQ010000021">
    <property type="protein sequence ID" value="MBJ7602686.1"/>
    <property type="molecule type" value="Genomic_DNA"/>
</dbReference>
<organism evidence="5 6">
    <name type="scientific">Candidatus Dormiibacter inghamiae</name>
    <dbReference type="NCBI Taxonomy" id="3127013"/>
    <lineage>
        <taxon>Bacteria</taxon>
        <taxon>Bacillati</taxon>
        <taxon>Candidatus Dormiibacterota</taxon>
        <taxon>Candidatus Dormibacteria</taxon>
        <taxon>Candidatus Dormibacterales</taxon>
        <taxon>Candidatus Dormibacteraceae</taxon>
        <taxon>Candidatus Dormiibacter</taxon>
    </lineage>
</organism>
<comment type="caution">
    <text evidence="5">The sequence shown here is derived from an EMBL/GenBank/DDBJ whole genome shotgun (WGS) entry which is preliminary data.</text>
</comment>
<evidence type="ECO:0000256" key="3">
    <source>
        <dbReference type="RuleBase" id="RU000590"/>
    </source>
</evidence>
<dbReference type="GO" id="GO:0046872">
    <property type="term" value="F:metal ion binding"/>
    <property type="evidence" value="ECO:0007669"/>
    <property type="project" value="UniProtKB-KW"/>
</dbReference>
<evidence type="ECO:0000256" key="2">
    <source>
        <dbReference type="ARBA" id="ARBA00022801"/>
    </source>
</evidence>
<dbReference type="SUPFAM" id="SSF55920">
    <property type="entry name" value="Creatinase/aminopeptidase"/>
    <property type="match status" value="1"/>
</dbReference>
<evidence type="ECO:0000256" key="1">
    <source>
        <dbReference type="ARBA" id="ARBA00022723"/>
    </source>
</evidence>
<dbReference type="InterPro" id="IPR000994">
    <property type="entry name" value="Pept_M24"/>
</dbReference>
<dbReference type="RefSeq" id="WP_338177434.1">
    <property type="nucleotide sequence ID" value="NZ_JAEKNQ010000021.1"/>
</dbReference>
<dbReference type="AlphaFoldDB" id="A0A934KFV9"/>
<evidence type="ECO:0000313" key="6">
    <source>
        <dbReference type="Proteomes" id="UP000620075"/>
    </source>
</evidence>
<keyword evidence="5" id="KW-0031">Aminopeptidase</keyword>
<gene>
    <name evidence="5" type="ORF">JF888_05765</name>
</gene>
<dbReference type="PANTHER" id="PTHR46112:SF3">
    <property type="entry name" value="AMINOPEPTIDASE YPDF"/>
    <property type="match status" value="1"/>
</dbReference>